<organism evidence="2">
    <name type="scientific">freshwater metagenome</name>
    <dbReference type="NCBI Taxonomy" id="449393"/>
    <lineage>
        <taxon>unclassified sequences</taxon>
        <taxon>metagenomes</taxon>
        <taxon>ecological metagenomes</taxon>
    </lineage>
</organism>
<proteinExistence type="predicted"/>
<protein>
    <submittedName>
        <fullName evidence="2">Unannotated protein</fullName>
    </submittedName>
</protein>
<gene>
    <name evidence="2" type="ORF">UFOPK3167_00258</name>
</gene>
<evidence type="ECO:0000313" key="2">
    <source>
        <dbReference type="EMBL" id="CAB4820560.1"/>
    </source>
</evidence>
<feature type="transmembrane region" description="Helical" evidence="1">
    <location>
        <begin position="12"/>
        <end position="34"/>
    </location>
</feature>
<feature type="transmembrane region" description="Helical" evidence="1">
    <location>
        <begin position="40"/>
        <end position="61"/>
    </location>
</feature>
<keyword evidence="1" id="KW-0812">Transmembrane</keyword>
<dbReference type="AlphaFoldDB" id="A0A6J6ZFN1"/>
<reference evidence="2" key="1">
    <citation type="submission" date="2020-05" db="EMBL/GenBank/DDBJ databases">
        <authorList>
            <person name="Chiriac C."/>
            <person name="Salcher M."/>
            <person name="Ghai R."/>
            <person name="Kavagutti S V."/>
        </authorList>
    </citation>
    <scope>NUCLEOTIDE SEQUENCE</scope>
</reference>
<dbReference type="Pfam" id="PF11292">
    <property type="entry name" value="DUF3093"/>
    <property type="match status" value="1"/>
</dbReference>
<keyword evidence="1" id="KW-0472">Membrane</keyword>
<keyword evidence="1" id="KW-1133">Transmembrane helix</keyword>
<sequence length="148" mass="16793">MPMRYREVIRMPLWLLALIYFFFLSFVVSVWAALENIAALVALLVVTSLLLRLAFTSALVIEINGQELRVGRAHISLSYIKNATALTVHEMKNIRTRDADPAAYLAIRFWNANGVKVVLDDPRDSTPYWVITSKQSEELAEILNSQRG</sequence>
<name>A0A6J6ZFN1_9ZZZZ</name>
<evidence type="ECO:0000256" key="1">
    <source>
        <dbReference type="SAM" id="Phobius"/>
    </source>
</evidence>
<dbReference type="EMBL" id="CAFABF010000006">
    <property type="protein sequence ID" value="CAB4820560.1"/>
    <property type="molecule type" value="Genomic_DNA"/>
</dbReference>
<accession>A0A6J6ZFN1</accession>
<dbReference type="InterPro" id="IPR021443">
    <property type="entry name" value="DUF3093"/>
</dbReference>